<feature type="compositionally biased region" description="Low complexity" evidence="1">
    <location>
        <begin position="41"/>
        <end position="59"/>
    </location>
</feature>
<organism evidence="2 3">
    <name type="scientific">Thelohanellus kitauei</name>
    <name type="common">Myxosporean</name>
    <dbReference type="NCBI Taxonomy" id="669202"/>
    <lineage>
        <taxon>Eukaryota</taxon>
        <taxon>Metazoa</taxon>
        <taxon>Cnidaria</taxon>
        <taxon>Myxozoa</taxon>
        <taxon>Myxosporea</taxon>
        <taxon>Bivalvulida</taxon>
        <taxon>Platysporina</taxon>
        <taxon>Myxobolidae</taxon>
        <taxon>Thelohanellus</taxon>
    </lineage>
</organism>
<protein>
    <submittedName>
        <fullName evidence="2">Uncharacterized protein</fullName>
    </submittedName>
</protein>
<feature type="compositionally biased region" description="Polar residues" evidence="1">
    <location>
        <begin position="249"/>
        <end position="266"/>
    </location>
</feature>
<evidence type="ECO:0000313" key="3">
    <source>
        <dbReference type="Proteomes" id="UP000031668"/>
    </source>
</evidence>
<reference evidence="2 3" key="1">
    <citation type="journal article" date="2014" name="Genome Biol. Evol.">
        <title>The genome of the myxosporean Thelohanellus kitauei shows adaptations to nutrient acquisition within its fish host.</title>
        <authorList>
            <person name="Yang Y."/>
            <person name="Xiong J."/>
            <person name="Zhou Z."/>
            <person name="Huo F."/>
            <person name="Miao W."/>
            <person name="Ran C."/>
            <person name="Liu Y."/>
            <person name="Zhang J."/>
            <person name="Feng J."/>
            <person name="Wang M."/>
            <person name="Wang M."/>
            <person name="Wang L."/>
            <person name="Yao B."/>
        </authorList>
    </citation>
    <scope>NUCLEOTIDE SEQUENCE [LARGE SCALE GENOMIC DNA]</scope>
    <source>
        <strain evidence="2">Wuqing</strain>
    </source>
</reference>
<dbReference type="EMBL" id="JWZT01002093">
    <property type="protein sequence ID" value="KII70322.1"/>
    <property type="molecule type" value="Genomic_DNA"/>
</dbReference>
<feature type="compositionally biased region" description="Polar residues" evidence="1">
    <location>
        <begin position="298"/>
        <end position="307"/>
    </location>
</feature>
<name>A0A0C2N8S6_THEKT</name>
<accession>A0A0C2N8S6</accession>
<evidence type="ECO:0000256" key="1">
    <source>
        <dbReference type="SAM" id="MobiDB-lite"/>
    </source>
</evidence>
<dbReference type="Proteomes" id="UP000031668">
    <property type="component" value="Unassembled WGS sequence"/>
</dbReference>
<sequence length="333" mass="36968">MVALGNRFESLLINAREPLEKSKKKPKKRSEGKEQGRTKKPQSQAKKSAQNQPQAPSSQILSKRGPKTVPVKHGFLPTTKVIITDLTPTKIMSAMLSDKPTNVVVKDITPPKIKSVVLPLKPTNVVVTDITSTKIVEKSGAGNGSSFHLDLKSSATGTYQKMMKRIKDNGFEYNGPHGSNLQPEKRHGNSAYYWGQQLENTATGVDFHSSVVEQQTLGEGKEECVPVTLTLEQYKKLVDEKKVDPLSWSDPSQKSKTVVSNKSNTQDYEHNRGYYTPSGRGGRRFSGPGPSRLRSGPTTPRNHQTTNVDEIRERVVVYDIKVDDTNDFPDLRN</sequence>
<proteinExistence type="predicted"/>
<feature type="region of interest" description="Disordered" evidence="1">
    <location>
        <begin position="245"/>
        <end position="307"/>
    </location>
</feature>
<evidence type="ECO:0000313" key="2">
    <source>
        <dbReference type="EMBL" id="KII70322.1"/>
    </source>
</evidence>
<feature type="compositionally biased region" description="Low complexity" evidence="1">
    <location>
        <begin position="285"/>
        <end position="297"/>
    </location>
</feature>
<keyword evidence="3" id="KW-1185">Reference proteome</keyword>
<gene>
    <name evidence="2" type="ORF">RF11_09489</name>
</gene>
<comment type="caution">
    <text evidence="2">The sequence shown here is derived from an EMBL/GenBank/DDBJ whole genome shotgun (WGS) entry which is preliminary data.</text>
</comment>
<dbReference type="AlphaFoldDB" id="A0A0C2N8S6"/>
<feature type="region of interest" description="Disordered" evidence="1">
    <location>
        <begin position="1"/>
        <end position="72"/>
    </location>
</feature>